<name>A0AAD5SFL0_9FUNG</name>
<dbReference type="Proteomes" id="UP001212841">
    <property type="component" value="Unassembled WGS sequence"/>
</dbReference>
<sequence length="64" mass="6820">MPGVTIASSAPPALPNKAKQKVPKQAELKQLHDGNCICSVCECGRHKLCQPIRKTEGKLDGHTG</sequence>
<dbReference type="EMBL" id="JADGJD010000148">
    <property type="protein sequence ID" value="KAJ3054266.1"/>
    <property type="molecule type" value="Genomic_DNA"/>
</dbReference>
<feature type="region of interest" description="Disordered" evidence="1">
    <location>
        <begin position="1"/>
        <end position="21"/>
    </location>
</feature>
<protein>
    <submittedName>
        <fullName evidence="2">Uncharacterized protein</fullName>
    </submittedName>
</protein>
<keyword evidence="3" id="KW-1185">Reference proteome</keyword>
<reference evidence="2" key="1">
    <citation type="submission" date="2020-05" db="EMBL/GenBank/DDBJ databases">
        <title>Phylogenomic resolution of chytrid fungi.</title>
        <authorList>
            <person name="Stajich J.E."/>
            <person name="Amses K."/>
            <person name="Simmons R."/>
            <person name="Seto K."/>
            <person name="Myers J."/>
            <person name="Bonds A."/>
            <person name="Quandt C.A."/>
            <person name="Barry K."/>
            <person name="Liu P."/>
            <person name="Grigoriev I."/>
            <person name="Longcore J.E."/>
            <person name="James T.Y."/>
        </authorList>
    </citation>
    <scope>NUCLEOTIDE SEQUENCE</scope>
    <source>
        <strain evidence="2">JEL0318</strain>
    </source>
</reference>
<gene>
    <name evidence="2" type="ORF">HK097_002251</name>
</gene>
<evidence type="ECO:0000256" key="1">
    <source>
        <dbReference type="SAM" id="MobiDB-lite"/>
    </source>
</evidence>
<dbReference type="AlphaFoldDB" id="A0AAD5SFL0"/>
<evidence type="ECO:0000313" key="3">
    <source>
        <dbReference type="Proteomes" id="UP001212841"/>
    </source>
</evidence>
<proteinExistence type="predicted"/>
<comment type="caution">
    <text evidence="2">The sequence shown here is derived from an EMBL/GenBank/DDBJ whole genome shotgun (WGS) entry which is preliminary data.</text>
</comment>
<accession>A0AAD5SFL0</accession>
<evidence type="ECO:0000313" key="2">
    <source>
        <dbReference type="EMBL" id="KAJ3054266.1"/>
    </source>
</evidence>
<organism evidence="2 3">
    <name type="scientific">Rhizophlyctis rosea</name>
    <dbReference type="NCBI Taxonomy" id="64517"/>
    <lineage>
        <taxon>Eukaryota</taxon>
        <taxon>Fungi</taxon>
        <taxon>Fungi incertae sedis</taxon>
        <taxon>Chytridiomycota</taxon>
        <taxon>Chytridiomycota incertae sedis</taxon>
        <taxon>Chytridiomycetes</taxon>
        <taxon>Rhizophlyctidales</taxon>
        <taxon>Rhizophlyctidaceae</taxon>
        <taxon>Rhizophlyctis</taxon>
    </lineage>
</organism>